<proteinExistence type="predicted"/>
<dbReference type="EMBL" id="MOEC01000009">
    <property type="protein sequence ID" value="OIS93447.1"/>
    <property type="molecule type" value="Genomic_DNA"/>
</dbReference>
<evidence type="ECO:0000256" key="4">
    <source>
        <dbReference type="ARBA" id="ARBA00022833"/>
    </source>
</evidence>
<name>A0A1J6HYX7_9HYPH</name>
<keyword evidence="5" id="KW-0732">Signal</keyword>
<feature type="signal peptide" evidence="5">
    <location>
        <begin position="1"/>
        <end position="34"/>
    </location>
</feature>
<comment type="caution">
    <text evidence="7">The sequence shown here is derived from an EMBL/GenBank/DDBJ whole genome shotgun (WGS) entry which is preliminary data.</text>
</comment>
<dbReference type="GO" id="GO:0016788">
    <property type="term" value="F:hydrolase activity, acting on ester bonds"/>
    <property type="evidence" value="ECO:0007669"/>
    <property type="project" value="InterPro"/>
</dbReference>
<dbReference type="AlphaFoldDB" id="A0A1J6HYX7"/>
<dbReference type="PIRSF" id="PIRSF039012">
    <property type="entry name" value="ASP"/>
    <property type="match status" value="1"/>
</dbReference>
<evidence type="ECO:0000256" key="3">
    <source>
        <dbReference type="ARBA" id="ARBA00022801"/>
    </source>
</evidence>
<evidence type="ECO:0000256" key="1">
    <source>
        <dbReference type="ARBA" id="ARBA00001947"/>
    </source>
</evidence>
<keyword evidence="8" id="KW-1185">Reference proteome</keyword>
<evidence type="ECO:0000313" key="7">
    <source>
        <dbReference type="EMBL" id="OIS93447.1"/>
    </source>
</evidence>
<evidence type="ECO:0000256" key="2">
    <source>
        <dbReference type="ARBA" id="ARBA00022723"/>
    </source>
</evidence>
<dbReference type="CDD" id="cd06251">
    <property type="entry name" value="M14_ASTE_ASPA-like"/>
    <property type="match status" value="1"/>
</dbReference>
<dbReference type="RefSeq" id="WP_071631761.1">
    <property type="nucleotide sequence ID" value="NZ_MOEC01000009.1"/>
</dbReference>
<feature type="chain" id="PRO_5009639256" evidence="5">
    <location>
        <begin position="35"/>
        <end position="396"/>
    </location>
</feature>
<dbReference type="PROSITE" id="PS51318">
    <property type="entry name" value="TAT"/>
    <property type="match status" value="1"/>
</dbReference>
<evidence type="ECO:0000256" key="5">
    <source>
        <dbReference type="SAM" id="SignalP"/>
    </source>
</evidence>
<keyword evidence="3" id="KW-0378">Hydrolase</keyword>
<dbReference type="OrthoDB" id="9782876at2"/>
<organism evidence="7 8">
    <name type="scientific">Brucella cytisi</name>
    <dbReference type="NCBI Taxonomy" id="407152"/>
    <lineage>
        <taxon>Bacteria</taxon>
        <taxon>Pseudomonadati</taxon>
        <taxon>Pseudomonadota</taxon>
        <taxon>Alphaproteobacteria</taxon>
        <taxon>Hyphomicrobiales</taxon>
        <taxon>Brucellaceae</taxon>
        <taxon>Brucella/Ochrobactrum group</taxon>
        <taxon>Brucella</taxon>
    </lineage>
</organism>
<protein>
    <submittedName>
        <fullName evidence="7">Peptidase M14</fullName>
    </submittedName>
</protein>
<sequence length="396" mass="42393">MTETKSQSIDRRDFMLASIAAAGSMALASGQAQAQTGDAKQETGGKGSGTVYTGDVIDGKRVISFLDISDLEAGKRHDFYFQGVQMPTGQHWHVSVTVMKGKSPGKRIGLISGIHGDEMSPVHTLHTIVNQLDPQTMSGSVVAVFDVSRPALEAMARRWPSSGRGIDLVDINRLFPGNENAPEAAARHAWLVFNQILLPNLDYGIDFHTAATGMDMTSFHLARMDQPEVRAMAELYPIEQIFDNFGAHGLLANALIDAGIPAFTPEIGRPRIFDYAMIALFVEGTMNVLKHHKVIEGNMGKTGKDSGIFTGDGMAPVLTSHGGFIELHVELNEQVQAGQKLATQRNSFGEVVAQYSAPVAGKVGARRTDASCEPGTPIVFLIFDSATATGTGGLAE</sequence>
<gene>
    <name evidence="7" type="ORF">BLA27_10840</name>
</gene>
<keyword evidence="4" id="KW-0862">Zinc</keyword>
<dbReference type="InterPro" id="IPR053138">
    <property type="entry name" value="N-alpha-Ac-DABA_deacetylase"/>
</dbReference>
<dbReference type="GO" id="GO:0046872">
    <property type="term" value="F:metal ion binding"/>
    <property type="evidence" value="ECO:0007669"/>
    <property type="project" value="UniProtKB-KW"/>
</dbReference>
<evidence type="ECO:0000313" key="8">
    <source>
        <dbReference type="Proteomes" id="UP000182985"/>
    </source>
</evidence>
<dbReference type="PANTHER" id="PTHR37326:SF1">
    <property type="entry name" value="BLL3975 PROTEIN"/>
    <property type="match status" value="1"/>
</dbReference>
<dbReference type="Proteomes" id="UP000182985">
    <property type="component" value="Unassembled WGS sequence"/>
</dbReference>
<dbReference type="InterPro" id="IPR055438">
    <property type="entry name" value="AstE_AspA_cat"/>
</dbReference>
<dbReference type="PANTHER" id="PTHR37326">
    <property type="entry name" value="BLL3975 PROTEIN"/>
    <property type="match status" value="1"/>
</dbReference>
<dbReference type="Gene3D" id="3.40.630.10">
    <property type="entry name" value="Zn peptidases"/>
    <property type="match status" value="1"/>
</dbReference>
<dbReference type="GO" id="GO:0016811">
    <property type="term" value="F:hydrolase activity, acting on carbon-nitrogen (but not peptide) bonds, in linear amides"/>
    <property type="evidence" value="ECO:0007669"/>
    <property type="project" value="InterPro"/>
</dbReference>
<evidence type="ECO:0000259" key="6">
    <source>
        <dbReference type="Pfam" id="PF24827"/>
    </source>
</evidence>
<comment type="cofactor">
    <cofactor evidence="1">
        <name>Zn(2+)</name>
        <dbReference type="ChEBI" id="CHEBI:29105"/>
    </cofactor>
</comment>
<dbReference type="InterPro" id="IPR006311">
    <property type="entry name" value="TAT_signal"/>
</dbReference>
<keyword evidence="2" id="KW-0479">Metal-binding</keyword>
<accession>A0A1J6HYX7</accession>
<dbReference type="InterPro" id="IPR043795">
    <property type="entry name" value="N-alpha-Ac-DABA-like"/>
</dbReference>
<dbReference type="Pfam" id="PF24827">
    <property type="entry name" value="AstE_AspA_cat"/>
    <property type="match status" value="1"/>
</dbReference>
<reference evidence="7 8" key="1">
    <citation type="submission" date="2016-10" db="EMBL/GenBank/DDBJ databases">
        <title>The Draft Genome Sequence of the Potato Rhizosphere Bacteria Ochrobactrum sp. IPA7.2.</title>
        <authorList>
            <person name="Gogoleva N.E."/>
            <person name="Khlopko Y.A."/>
            <person name="Burygin G.L."/>
            <person name="Plotnikov A.O."/>
        </authorList>
    </citation>
    <scope>NUCLEOTIDE SEQUENCE [LARGE SCALE GENOMIC DNA]</scope>
    <source>
        <strain evidence="7 8">IPA7.2</strain>
    </source>
</reference>
<dbReference type="SUPFAM" id="SSF53187">
    <property type="entry name" value="Zn-dependent exopeptidases"/>
    <property type="match status" value="1"/>
</dbReference>
<feature type="domain" description="Succinylglutamate desuccinylase/Aspartoacylase catalytic" evidence="6">
    <location>
        <begin position="104"/>
        <end position="291"/>
    </location>
</feature>